<name>A0A286EB03_9NEIS</name>
<protein>
    <recommendedName>
        <fullName evidence="3">MerR HTH family regulatory protein</fullName>
    </recommendedName>
</protein>
<dbReference type="Proteomes" id="UP000219669">
    <property type="component" value="Unassembled WGS sequence"/>
</dbReference>
<reference evidence="1 2" key="1">
    <citation type="submission" date="2017-09" db="EMBL/GenBank/DDBJ databases">
        <authorList>
            <person name="Ehlers B."/>
            <person name="Leendertz F.H."/>
        </authorList>
    </citation>
    <scope>NUCLEOTIDE SEQUENCE [LARGE SCALE GENOMIC DNA]</scope>
    <source>
        <strain evidence="1 2">DSM 16848</strain>
    </source>
</reference>
<proteinExistence type="predicted"/>
<accession>A0A286EB03</accession>
<keyword evidence="2" id="KW-1185">Reference proteome</keyword>
<sequence length="106" mass="12171">MINNVDWSLPPLPAKRYFSLREVCELAQVEPEQLAQWQRQEGSIIGKGGNYFTRLDVIKIRQLQHGIADSFGQQLFDAQGNPAIETDELRDELEKMLVKIEKMLAN</sequence>
<dbReference type="RefSeq" id="WP_097114171.1">
    <property type="nucleotide sequence ID" value="NZ_CP083931.1"/>
</dbReference>
<evidence type="ECO:0008006" key="3">
    <source>
        <dbReference type="Google" id="ProtNLM"/>
    </source>
</evidence>
<gene>
    <name evidence="1" type="ORF">SAMN02746062_01119</name>
</gene>
<organism evidence="1 2">
    <name type="scientific">Alysiella filiformis DSM 16848</name>
    <dbReference type="NCBI Taxonomy" id="1120981"/>
    <lineage>
        <taxon>Bacteria</taxon>
        <taxon>Pseudomonadati</taxon>
        <taxon>Pseudomonadota</taxon>
        <taxon>Betaproteobacteria</taxon>
        <taxon>Neisseriales</taxon>
        <taxon>Neisseriaceae</taxon>
        <taxon>Alysiella</taxon>
    </lineage>
</organism>
<evidence type="ECO:0000313" key="2">
    <source>
        <dbReference type="Proteomes" id="UP000219669"/>
    </source>
</evidence>
<evidence type="ECO:0000313" key="1">
    <source>
        <dbReference type="EMBL" id="SOD68083.1"/>
    </source>
</evidence>
<dbReference type="EMBL" id="OCNF01000007">
    <property type="protein sequence ID" value="SOD68083.1"/>
    <property type="molecule type" value="Genomic_DNA"/>
</dbReference>
<dbReference type="AlphaFoldDB" id="A0A286EB03"/>
<dbReference type="OrthoDB" id="9810140at2"/>